<dbReference type="AlphaFoldDB" id="A0A8S9PQI9"/>
<evidence type="ECO:0000313" key="1">
    <source>
        <dbReference type="EMBL" id="KAF3523454.1"/>
    </source>
</evidence>
<accession>A0A8S9PQI9</accession>
<evidence type="ECO:0000313" key="2">
    <source>
        <dbReference type="Proteomes" id="UP000712600"/>
    </source>
</evidence>
<gene>
    <name evidence="1" type="ORF">F2Q69_00050213</name>
</gene>
<proteinExistence type="predicted"/>
<organism evidence="1 2">
    <name type="scientific">Brassica cretica</name>
    <name type="common">Mustard</name>
    <dbReference type="NCBI Taxonomy" id="69181"/>
    <lineage>
        <taxon>Eukaryota</taxon>
        <taxon>Viridiplantae</taxon>
        <taxon>Streptophyta</taxon>
        <taxon>Embryophyta</taxon>
        <taxon>Tracheophyta</taxon>
        <taxon>Spermatophyta</taxon>
        <taxon>Magnoliopsida</taxon>
        <taxon>eudicotyledons</taxon>
        <taxon>Gunneridae</taxon>
        <taxon>Pentapetalae</taxon>
        <taxon>rosids</taxon>
        <taxon>malvids</taxon>
        <taxon>Brassicales</taxon>
        <taxon>Brassicaceae</taxon>
        <taxon>Brassiceae</taxon>
        <taxon>Brassica</taxon>
    </lineage>
</organism>
<sequence>MVGSVNYCVRFCEKKNHSRPKARRKKTRARDEKAISLRRRSSSPVIFKGQRTMAQDYSYTQPSSSDEFEADLYADEGESSYTVAEADQYSLEPEADEGIPRTCYCSSEPVVATS</sequence>
<dbReference type="EMBL" id="QGKX02001347">
    <property type="protein sequence ID" value="KAF3523454.1"/>
    <property type="molecule type" value="Genomic_DNA"/>
</dbReference>
<comment type="caution">
    <text evidence="1">The sequence shown here is derived from an EMBL/GenBank/DDBJ whole genome shotgun (WGS) entry which is preliminary data.</text>
</comment>
<dbReference type="Proteomes" id="UP000712600">
    <property type="component" value="Unassembled WGS sequence"/>
</dbReference>
<protein>
    <submittedName>
        <fullName evidence="1">Uncharacterized protein</fullName>
    </submittedName>
</protein>
<reference evidence="1" key="1">
    <citation type="submission" date="2019-12" db="EMBL/GenBank/DDBJ databases">
        <title>Genome sequencing and annotation of Brassica cretica.</title>
        <authorList>
            <person name="Studholme D.J."/>
            <person name="Sarris P."/>
        </authorList>
    </citation>
    <scope>NUCLEOTIDE SEQUENCE</scope>
    <source>
        <strain evidence="1">PFS-109/04</strain>
        <tissue evidence="1">Leaf</tissue>
    </source>
</reference>
<name>A0A8S9PQI9_BRACR</name>